<proteinExistence type="inferred from homology"/>
<protein>
    <submittedName>
        <fullName evidence="4">D-lactaldehyde dehydrogenase</fullName>
    </submittedName>
</protein>
<keyword evidence="5" id="KW-1185">Reference proteome</keyword>
<sequence>MPTISPPAVVLVTGANGYIPIWTVSSFLSRGYSVRGTVRSSAKGDHLLKYFSEYAKEGGKDGVKLELVVVVDITKEGAFDEAVKGVDGIAHMASPFHENVDDPEEFIRPAVQGTLTLLRSAQAHAGPQLKRVVITSSCAAVITIQPTARTFSELDWNEQSIDEVKAQGRAAAPMTKYRASKTLAEKAALEWFEERKGTLGWDVTWVNPPFVFGPAIHEIPGNKPENLNTSLKAWYDFVLDTKNPKGRDALALSNSWVDVRDLADAHVLALEKEAAGGERIIVTAGAYVWQEWLDIANAVAPSVYPGKEIPKGYPDILAGGPEYKVTYDTAKERRVLGVGYRTKEETVRDTLADFKVRGW</sequence>
<evidence type="ECO:0000256" key="1">
    <source>
        <dbReference type="ARBA" id="ARBA00023002"/>
    </source>
</evidence>
<dbReference type="InterPro" id="IPR001509">
    <property type="entry name" value="Epimerase_deHydtase"/>
</dbReference>
<comment type="similarity">
    <text evidence="2">Belongs to the NAD(P)-dependent epimerase/dehydratase family. Dihydroflavonol-4-reductase subfamily.</text>
</comment>
<evidence type="ECO:0000313" key="4">
    <source>
        <dbReference type="EMBL" id="TEB29165.1"/>
    </source>
</evidence>
<dbReference type="PANTHER" id="PTHR10366">
    <property type="entry name" value="NAD DEPENDENT EPIMERASE/DEHYDRATASE"/>
    <property type="match status" value="1"/>
</dbReference>
<gene>
    <name evidence="4" type="ORF">FA13DRAFT_1734818</name>
</gene>
<dbReference type="Proteomes" id="UP000298030">
    <property type="component" value="Unassembled WGS sequence"/>
</dbReference>
<dbReference type="OrthoDB" id="2735536at2759"/>
<evidence type="ECO:0000256" key="2">
    <source>
        <dbReference type="ARBA" id="ARBA00023445"/>
    </source>
</evidence>
<name>A0A4Y7T4V4_COPMI</name>
<feature type="domain" description="NAD-dependent epimerase/dehydratase" evidence="3">
    <location>
        <begin position="10"/>
        <end position="279"/>
    </location>
</feature>
<reference evidence="4 5" key="1">
    <citation type="journal article" date="2019" name="Nat. Ecol. Evol.">
        <title>Megaphylogeny resolves global patterns of mushroom evolution.</title>
        <authorList>
            <person name="Varga T."/>
            <person name="Krizsan K."/>
            <person name="Foldi C."/>
            <person name="Dima B."/>
            <person name="Sanchez-Garcia M."/>
            <person name="Sanchez-Ramirez S."/>
            <person name="Szollosi G.J."/>
            <person name="Szarkandi J.G."/>
            <person name="Papp V."/>
            <person name="Albert L."/>
            <person name="Andreopoulos W."/>
            <person name="Angelini C."/>
            <person name="Antonin V."/>
            <person name="Barry K.W."/>
            <person name="Bougher N.L."/>
            <person name="Buchanan P."/>
            <person name="Buyck B."/>
            <person name="Bense V."/>
            <person name="Catcheside P."/>
            <person name="Chovatia M."/>
            <person name="Cooper J."/>
            <person name="Damon W."/>
            <person name="Desjardin D."/>
            <person name="Finy P."/>
            <person name="Geml J."/>
            <person name="Haridas S."/>
            <person name="Hughes K."/>
            <person name="Justo A."/>
            <person name="Karasinski D."/>
            <person name="Kautmanova I."/>
            <person name="Kiss B."/>
            <person name="Kocsube S."/>
            <person name="Kotiranta H."/>
            <person name="LaButti K.M."/>
            <person name="Lechner B.E."/>
            <person name="Liimatainen K."/>
            <person name="Lipzen A."/>
            <person name="Lukacs Z."/>
            <person name="Mihaltcheva S."/>
            <person name="Morgado L.N."/>
            <person name="Niskanen T."/>
            <person name="Noordeloos M.E."/>
            <person name="Ohm R.A."/>
            <person name="Ortiz-Santana B."/>
            <person name="Ovrebo C."/>
            <person name="Racz N."/>
            <person name="Riley R."/>
            <person name="Savchenko A."/>
            <person name="Shiryaev A."/>
            <person name="Soop K."/>
            <person name="Spirin V."/>
            <person name="Szebenyi C."/>
            <person name="Tomsovsky M."/>
            <person name="Tulloss R.E."/>
            <person name="Uehling J."/>
            <person name="Grigoriev I.V."/>
            <person name="Vagvolgyi C."/>
            <person name="Papp T."/>
            <person name="Martin F.M."/>
            <person name="Miettinen O."/>
            <person name="Hibbett D.S."/>
            <person name="Nagy L.G."/>
        </authorList>
    </citation>
    <scope>NUCLEOTIDE SEQUENCE [LARGE SCALE GENOMIC DNA]</scope>
    <source>
        <strain evidence="4 5">FP101781</strain>
    </source>
</reference>
<dbReference type="AlphaFoldDB" id="A0A4Y7T4V4"/>
<dbReference type="InterPro" id="IPR036291">
    <property type="entry name" value="NAD(P)-bd_dom_sf"/>
</dbReference>
<evidence type="ECO:0000313" key="5">
    <source>
        <dbReference type="Proteomes" id="UP000298030"/>
    </source>
</evidence>
<organism evidence="4 5">
    <name type="scientific">Coprinellus micaceus</name>
    <name type="common">Glistening ink-cap mushroom</name>
    <name type="synonym">Coprinus micaceus</name>
    <dbReference type="NCBI Taxonomy" id="71717"/>
    <lineage>
        <taxon>Eukaryota</taxon>
        <taxon>Fungi</taxon>
        <taxon>Dikarya</taxon>
        <taxon>Basidiomycota</taxon>
        <taxon>Agaricomycotina</taxon>
        <taxon>Agaricomycetes</taxon>
        <taxon>Agaricomycetidae</taxon>
        <taxon>Agaricales</taxon>
        <taxon>Agaricineae</taxon>
        <taxon>Psathyrellaceae</taxon>
        <taxon>Coprinellus</taxon>
    </lineage>
</organism>
<dbReference type="Pfam" id="PF01370">
    <property type="entry name" value="Epimerase"/>
    <property type="match status" value="1"/>
</dbReference>
<evidence type="ECO:0000259" key="3">
    <source>
        <dbReference type="Pfam" id="PF01370"/>
    </source>
</evidence>
<accession>A0A4Y7T4V4</accession>
<dbReference type="PANTHER" id="PTHR10366:SF564">
    <property type="entry name" value="STEROL-4-ALPHA-CARBOXYLATE 3-DEHYDROGENASE, DECARBOXYLATING"/>
    <property type="match status" value="1"/>
</dbReference>
<dbReference type="SUPFAM" id="SSF51735">
    <property type="entry name" value="NAD(P)-binding Rossmann-fold domains"/>
    <property type="match status" value="1"/>
</dbReference>
<dbReference type="EMBL" id="QPFP01000028">
    <property type="protein sequence ID" value="TEB29165.1"/>
    <property type="molecule type" value="Genomic_DNA"/>
</dbReference>
<keyword evidence="1" id="KW-0560">Oxidoreductase</keyword>
<dbReference type="STRING" id="71717.A0A4Y7T4V4"/>
<dbReference type="GO" id="GO:0016616">
    <property type="term" value="F:oxidoreductase activity, acting on the CH-OH group of donors, NAD or NADP as acceptor"/>
    <property type="evidence" value="ECO:0007669"/>
    <property type="project" value="TreeGrafter"/>
</dbReference>
<dbReference type="Gene3D" id="3.40.50.720">
    <property type="entry name" value="NAD(P)-binding Rossmann-like Domain"/>
    <property type="match status" value="1"/>
</dbReference>
<comment type="caution">
    <text evidence="4">The sequence shown here is derived from an EMBL/GenBank/DDBJ whole genome shotgun (WGS) entry which is preliminary data.</text>
</comment>
<dbReference type="InterPro" id="IPR050425">
    <property type="entry name" value="NAD(P)_dehydrat-like"/>
</dbReference>